<feature type="compositionally biased region" description="Acidic residues" evidence="5">
    <location>
        <begin position="17"/>
        <end position="26"/>
    </location>
</feature>
<dbReference type="GO" id="GO:0006617">
    <property type="term" value="P:SRP-dependent cotranslational protein targeting to membrane, signal sequence recognition"/>
    <property type="evidence" value="ECO:0007669"/>
    <property type="project" value="TreeGrafter"/>
</dbReference>
<sequence length="296" mass="32211">MSMLNNLKKSAHNPVFMDEDEDDIDNMDFPLPSNNNNNNNNNNAGSSSSRGQQSMPGMPGMSGMPNMNELQRMMQQLQAGGGGGGMPGMPDMSALAGMSGMPGMASAAASVPSHVTVASGPNGVQRLDPSEYKDWVCVYPCYIDVDKSVNEGRKVIKEKAAKNPHAYHMAVAAQQLGFTVVYEGKRHPRDWANPGRVRVQLKSKNSNFFINNQITSRKQLFHAIAERLPQAQKNNPVPKHVLSPMTTLAEVEALADEQRKAQGLPTLAEMNAQAAAQQQPVKPAMPKKQKVKYVRG</sequence>
<keyword evidence="2" id="KW-0963">Cytoplasm</keyword>
<dbReference type="GO" id="GO:0008312">
    <property type="term" value="F:7S RNA binding"/>
    <property type="evidence" value="ECO:0007669"/>
    <property type="project" value="InterPro"/>
</dbReference>
<dbReference type="PANTHER" id="PTHR17453">
    <property type="entry name" value="SIGNAL RECOGNITION PARTICLE 19 KD PROTEIN"/>
    <property type="match status" value="1"/>
</dbReference>
<evidence type="ECO:0008006" key="8">
    <source>
        <dbReference type="Google" id="ProtNLM"/>
    </source>
</evidence>
<feature type="region of interest" description="Disordered" evidence="5">
    <location>
        <begin position="1"/>
        <end position="66"/>
    </location>
</feature>
<feature type="compositionally biased region" description="Low complexity" evidence="5">
    <location>
        <begin position="34"/>
        <end position="43"/>
    </location>
</feature>
<dbReference type="InterPro" id="IPR036521">
    <property type="entry name" value="SRP19-like_sf"/>
</dbReference>
<feature type="compositionally biased region" description="Basic residues" evidence="5">
    <location>
        <begin position="285"/>
        <end position="296"/>
    </location>
</feature>
<dbReference type="FunCoup" id="A0A168LU26">
    <property type="interactions" value="46"/>
</dbReference>
<proteinExistence type="predicted"/>
<dbReference type="GO" id="GO:0005786">
    <property type="term" value="C:signal recognition particle, endoplasmic reticulum targeting"/>
    <property type="evidence" value="ECO:0007669"/>
    <property type="project" value="UniProtKB-KW"/>
</dbReference>
<dbReference type="PANTHER" id="PTHR17453:SF0">
    <property type="entry name" value="SIGNAL RECOGNITION PARTICLE 19 KDA PROTEIN"/>
    <property type="match status" value="1"/>
</dbReference>
<dbReference type="Gene3D" id="3.30.56.30">
    <property type="entry name" value="Signal recognition particle, SRP19-like subunit"/>
    <property type="match status" value="1"/>
</dbReference>
<evidence type="ECO:0000256" key="4">
    <source>
        <dbReference type="ARBA" id="ARBA00023274"/>
    </source>
</evidence>
<evidence type="ECO:0000256" key="5">
    <source>
        <dbReference type="SAM" id="MobiDB-lite"/>
    </source>
</evidence>
<comment type="subcellular location">
    <subcellularLocation>
        <location evidence="1">Cytoplasm</location>
    </subcellularLocation>
</comment>
<dbReference type="SUPFAM" id="SSF69695">
    <property type="entry name" value="SRP19"/>
    <property type="match status" value="1"/>
</dbReference>
<dbReference type="EMBL" id="LT551811">
    <property type="protein sequence ID" value="SAL97506.1"/>
    <property type="molecule type" value="Genomic_DNA"/>
</dbReference>
<dbReference type="OrthoDB" id="2190947at2759"/>
<evidence type="ECO:0000313" key="6">
    <source>
        <dbReference type="EMBL" id="SAL97506.1"/>
    </source>
</evidence>
<evidence type="ECO:0000256" key="2">
    <source>
        <dbReference type="ARBA" id="ARBA00022490"/>
    </source>
</evidence>
<feature type="region of interest" description="Disordered" evidence="5">
    <location>
        <begin position="271"/>
        <end position="296"/>
    </location>
</feature>
<feature type="compositionally biased region" description="Low complexity" evidence="5">
    <location>
        <begin position="272"/>
        <end position="284"/>
    </location>
</feature>
<dbReference type="AlphaFoldDB" id="A0A168LU26"/>
<feature type="compositionally biased region" description="Low complexity" evidence="5">
    <location>
        <begin position="51"/>
        <end position="66"/>
    </location>
</feature>
<evidence type="ECO:0000313" key="7">
    <source>
        <dbReference type="Proteomes" id="UP000078561"/>
    </source>
</evidence>
<evidence type="ECO:0000256" key="3">
    <source>
        <dbReference type="ARBA" id="ARBA00023135"/>
    </source>
</evidence>
<keyword evidence="7" id="KW-1185">Reference proteome</keyword>
<keyword evidence="4" id="KW-0687">Ribonucleoprotein</keyword>
<protein>
    <recommendedName>
        <fullName evidence="8">Signal recognition particle, SRP19 subunit</fullName>
    </recommendedName>
</protein>
<accession>A0A168LU26</accession>
<name>A0A168LU26_ABSGL</name>
<dbReference type="OMA" id="NPHAYHM"/>
<evidence type="ECO:0000256" key="1">
    <source>
        <dbReference type="ARBA" id="ARBA00004496"/>
    </source>
</evidence>
<dbReference type="Proteomes" id="UP000078561">
    <property type="component" value="Unassembled WGS sequence"/>
</dbReference>
<dbReference type="Pfam" id="PF01922">
    <property type="entry name" value="SRP19"/>
    <property type="match status" value="1"/>
</dbReference>
<keyword evidence="3" id="KW-0733">Signal recognition particle</keyword>
<gene>
    <name evidence="6" type="primary">ABSGL_03003.1 scaffold 4097</name>
</gene>
<organism evidence="6">
    <name type="scientific">Absidia glauca</name>
    <name type="common">Pin mould</name>
    <dbReference type="NCBI Taxonomy" id="4829"/>
    <lineage>
        <taxon>Eukaryota</taxon>
        <taxon>Fungi</taxon>
        <taxon>Fungi incertae sedis</taxon>
        <taxon>Mucoromycota</taxon>
        <taxon>Mucoromycotina</taxon>
        <taxon>Mucoromycetes</taxon>
        <taxon>Mucorales</taxon>
        <taxon>Cunninghamellaceae</taxon>
        <taxon>Absidia</taxon>
    </lineage>
</organism>
<dbReference type="InParanoid" id="A0A168LU26"/>
<dbReference type="STRING" id="4829.A0A168LU26"/>
<reference evidence="6" key="1">
    <citation type="submission" date="2016-04" db="EMBL/GenBank/DDBJ databases">
        <authorList>
            <person name="Evans L.H."/>
            <person name="Alamgir A."/>
            <person name="Owens N."/>
            <person name="Weber N.D."/>
            <person name="Virtaneva K."/>
            <person name="Barbian K."/>
            <person name="Babar A."/>
            <person name="Rosenke K."/>
        </authorList>
    </citation>
    <scope>NUCLEOTIDE SEQUENCE [LARGE SCALE GENOMIC DNA]</scope>
    <source>
        <strain evidence="6">CBS 101.48</strain>
    </source>
</reference>
<dbReference type="InterPro" id="IPR002778">
    <property type="entry name" value="Signal_recog_particle_SRP19"/>
</dbReference>